<evidence type="ECO:0000313" key="1">
    <source>
        <dbReference type="Proteomes" id="UP000887560"/>
    </source>
</evidence>
<dbReference type="AlphaFoldDB" id="A0A915NPE6"/>
<accession>A0A915NPE6</accession>
<sequence>MKLKHSELFRQQWRVNFFGRFGVKGALPFMERNNPKTINEKQKNYMQDKVLVLIDGCFKCDSSDENVEINIQLIQHHPAGAIAGLCRDEYEIISQINFNKSEGSFVIGGILNERSCPSRSQTENEAKLKPLKYSHKIRIRVEHNCSVKPKTSETFRRLKINIPSTSANIDDIEWDWKIKKRGVGSSYYFPQNFDIGDW</sequence>
<dbReference type="WBParaSite" id="scf7180000420693.g5627">
    <property type="protein sequence ID" value="scf7180000420693.g5627"/>
    <property type="gene ID" value="scf7180000420693.g5627"/>
</dbReference>
<keyword evidence="1" id="KW-1185">Reference proteome</keyword>
<reference evidence="2" key="1">
    <citation type="submission" date="2022-11" db="UniProtKB">
        <authorList>
            <consortium name="WormBaseParasite"/>
        </authorList>
    </citation>
    <scope>IDENTIFICATION</scope>
</reference>
<dbReference type="Proteomes" id="UP000887560">
    <property type="component" value="Unplaced"/>
</dbReference>
<evidence type="ECO:0000313" key="2">
    <source>
        <dbReference type="WBParaSite" id="scf7180000420693.g5627"/>
    </source>
</evidence>
<name>A0A915NPE6_9BILA</name>
<proteinExistence type="predicted"/>
<protein>
    <submittedName>
        <fullName evidence="2">Uncharacterized protein</fullName>
    </submittedName>
</protein>
<organism evidence="1 2">
    <name type="scientific">Meloidogyne floridensis</name>
    <dbReference type="NCBI Taxonomy" id="298350"/>
    <lineage>
        <taxon>Eukaryota</taxon>
        <taxon>Metazoa</taxon>
        <taxon>Ecdysozoa</taxon>
        <taxon>Nematoda</taxon>
        <taxon>Chromadorea</taxon>
        <taxon>Rhabditida</taxon>
        <taxon>Tylenchina</taxon>
        <taxon>Tylenchomorpha</taxon>
        <taxon>Tylenchoidea</taxon>
        <taxon>Meloidogynidae</taxon>
        <taxon>Meloidogyninae</taxon>
        <taxon>Meloidogyne</taxon>
    </lineage>
</organism>